<comment type="caution">
    <text evidence="2">The sequence shown here is derived from an EMBL/GenBank/DDBJ whole genome shotgun (WGS) entry which is preliminary data.</text>
</comment>
<feature type="region of interest" description="Disordered" evidence="1">
    <location>
        <begin position="1"/>
        <end position="63"/>
    </location>
</feature>
<protein>
    <submittedName>
        <fullName evidence="2">Uncharacterized protein</fullName>
    </submittedName>
</protein>
<organism evidence="2 3">
    <name type="scientific">Corchorus olitorius</name>
    <dbReference type="NCBI Taxonomy" id="93759"/>
    <lineage>
        <taxon>Eukaryota</taxon>
        <taxon>Viridiplantae</taxon>
        <taxon>Streptophyta</taxon>
        <taxon>Embryophyta</taxon>
        <taxon>Tracheophyta</taxon>
        <taxon>Spermatophyta</taxon>
        <taxon>Magnoliopsida</taxon>
        <taxon>eudicotyledons</taxon>
        <taxon>Gunneridae</taxon>
        <taxon>Pentapetalae</taxon>
        <taxon>rosids</taxon>
        <taxon>malvids</taxon>
        <taxon>Malvales</taxon>
        <taxon>Malvaceae</taxon>
        <taxon>Grewioideae</taxon>
        <taxon>Apeibeae</taxon>
        <taxon>Corchorus</taxon>
    </lineage>
</organism>
<dbReference type="EMBL" id="AWUE01024506">
    <property type="protein sequence ID" value="OMO50540.1"/>
    <property type="molecule type" value="Genomic_DNA"/>
</dbReference>
<reference evidence="3" key="1">
    <citation type="submission" date="2013-09" db="EMBL/GenBank/DDBJ databases">
        <title>Corchorus olitorius genome sequencing.</title>
        <authorList>
            <person name="Alam M."/>
            <person name="Haque M.S."/>
            <person name="Islam M.S."/>
            <person name="Emdad E.M."/>
            <person name="Islam M.M."/>
            <person name="Ahmed B."/>
            <person name="Halim A."/>
            <person name="Hossen Q.M.M."/>
            <person name="Hossain M.Z."/>
            <person name="Ahmed R."/>
            <person name="Khan M.M."/>
            <person name="Islam R."/>
            <person name="Rashid M.M."/>
            <person name="Khan S.A."/>
            <person name="Rahman M.S."/>
            <person name="Alam M."/>
            <person name="Yahiya A.S."/>
            <person name="Khan M.S."/>
            <person name="Azam M.S."/>
            <person name="Haque T."/>
            <person name="Lashkar M.Z.H."/>
            <person name="Akhand A.I."/>
            <person name="Morshed G."/>
            <person name="Roy S."/>
            <person name="Uddin K.S."/>
            <person name="Rabeya T."/>
            <person name="Hossain A.S."/>
            <person name="Chowdhury A."/>
            <person name="Snigdha A.R."/>
            <person name="Mortoza M.S."/>
            <person name="Matin S.A."/>
            <person name="Hoque S.M.E."/>
            <person name="Islam M.K."/>
            <person name="Roy D.K."/>
            <person name="Haider R."/>
            <person name="Moosa M.M."/>
            <person name="Elias S.M."/>
            <person name="Hasan A.M."/>
            <person name="Jahan S."/>
            <person name="Shafiuddin M."/>
            <person name="Mahmood N."/>
            <person name="Shommy N.S."/>
        </authorList>
    </citation>
    <scope>NUCLEOTIDE SEQUENCE [LARGE SCALE GENOMIC DNA]</scope>
    <source>
        <strain evidence="3">cv. O-4</strain>
    </source>
</reference>
<evidence type="ECO:0000313" key="3">
    <source>
        <dbReference type="Proteomes" id="UP000187203"/>
    </source>
</evidence>
<proteinExistence type="predicted"/>
<gene>
    <name evidence="2" type="ORF">COLO4_38030</name>
</gene>
<dbReference type="Proteomes" id="UP000187203">
    <property type="component" value="Unassembled WGS sequence"/>
</dbReference>
<keyword evidence="3" id="KW-1185">Reference proteome</keyword>
<accession>A0A1R3FXT1</accession>
<evidence type="ECO:0000256" key="1">
    <source>
        <dbReference type="SAM" id="MobiDB-lite"/>
    </source>
</evidence>
<evidence type="ECO:0000313" key="2">
    <source>
        <dbReference type="EMBL" id="OMO50540.1"/>
    </source>
</evidence>
<feature type="compositionally biased region" description="Polar residues" evidence="1">
    <location>
        <begin position="40"/>
        <end position="49"/>
    </location>
</feature>
<dbReference type="AlphaFoldDB" id="A0A1R3FXT1"/>
<sequence>MAFTAGPRLLSLIAPSDKPSRSDFFKPSRNTKISTERSSPKPSSTNSGQLLAKMGEWVPSLEN</sequence>
<name>A0A1R3FXT1_9ROSI</name>